<name>A0ABP5BGZ4_9MICO</name>
<protein>
    <recommendedName>
        <fullName evidence="1">Aminoglycoside phosphotransferase domain-containing protein</fullName>
    </recommendedName>
</protein>
<dbReference type="EMBL" id="BAAAMK010000001">
    <property type="protein sequence ID" value="GAA1944769.1"/>
    <property type="molecule type" value="Genomic_DNA"/>
</dbReference>
<dbReference type="InterPro" id="IPR011009">
    <property type="entry name" value="Kinase-like_dom_sf"/>
</dbReference>
<accession>A0ABP5BGZ4</accession>
<evidence type="ECO:0000313" key="2">
    <source>
        <dbReference type="EMBL" id="GAA1944769.1"/>
    </source>
</evidence>
<feature type="domain" description="Aminoglycoside phosphotransferase" evidence="1">
    <location>
        <begin position="76"/>
        <end position="256"/>
    </location>
</feature>
<comment type="caution">
    <text evidence="2">The sequence shown here is derived from an EMBL/GenBank/DDBJ whole genome shotgun (WGS) entry which is preliminary data.</text>
</comment>
<sequence>MDQRRTPFSVEVASEPWRAEAREWISNVLEPLGRQVTRVDQTRVRPWSTQLVVSAESPAGPTRYWFKATCPAQSFEPALQALLADALPESVAAPVAVDAGRGWMLTADHGSTLREVRGDAGPTADDWFAVTAEWTRMQDALVGLGPEITALGVPDCSPATVPDRFELMLARVLGLPTGHPSAPDAETAAALEAAWPHVADATGILLASGLPATLQHGDLHPGNVFAAAAGEHGNLRVFDFGDAQWAHPVEALLIPAAVMEYGSLDAAPMLDAARRAWSDIAPLDVDEWTELTAAAEATQAVNRATTWWDCLEDATDDEVVEWGEAPLRHLSRVLGRDEPD</sequence>
<dbReference type="Proteomes" id="UP001499954">
    <property type="component" value="Unassembled WGS sequence"/>
</dbReference>
<dbReference type="Pfam" id="PF01636">
    <property type="entry name" value="APH"/>
    <property type="match status" value="1"/>
</dbReference>
<keyword evidence="3" id="KW-1185">Reference proteome</keyword>
<evidence type="ECO:0000313" key="3">
    <source>
        <dbReference type="Proteomes" id="UP001499954"/>
    </source>
</evidence>
<gene>
    <name evidence="2" type="ORF">GCM10009717_08950</name>
</gene>
<organism evidence="2 3">
    <name type="scientific">Agromyces allii</name>
    <dbReference type="NCBI Taxonomy" id="393607"/>
    <lineage>
        <taxon>Bacteria</taxon>
        <taxon>Bacillati</taxon>
        <taxon>Actinomycetota</taxon>
        <taxon>Actinomycetes</taxon>
        <taxon>Micrococcales</taxon>
        <taxon>Microbacteriaceae</taxon>
        <taxon>Agromyces</taxon>
    </lineage>
</organism>
<dbReference type="SUPFAM" id="SSF56112">
    <property type="entry name" value="Protein kinase-like (PK-like)"/>
    <property type="match status" value="1"/>
</dbReference>
<proteinExistence type="predicted"/>
<reference evidence="3" key="1">
    <citation type="journal article" date="2019" name="Int. J. Syst. Evol. Microbiol.">
        <title>The Global Catalogue of Microorganisms (GCM) 10K type strain sequencing project: providing services to taxonomists for standard genome sequencing and annotation.</title>
        <authorList>
            <consortium name="The Broad Institute Genomics Platform"/>
            <consortium name="The Broad Institute Genome Sequencing Center for Infectious Disease"/>
            <person name="Wu L."/>
            <person name="Ma J."/>
        </authorList>
    </citation>
    <scope>NUCLEOTIDE SEQUENCE [LARGE SCALE GENOMIC DNA]</scope>
    <source>
        <strain evidence="3">JCM 13584</strain>
    </source>
</reference>
<dbReference type="InterPro" id="IPR002575">
    <property type="entry name" value="Aminoglycoside_PTrfase"/>
</dbReference>
<dbReference type="RefSeq" id="WP_170298569.1">
    <property type="nucleotide sequence ID" value="NZ_BAAAMK010000001.1"/>
</dbReference>
<evidence type="ECO:0000259" key="1">
    <source>
        <dbReference type="Pfam" id="PF01636"/>
    </source>
</evidence>